<dbReference type="GO" id="GO:0005856">
    <property type="term" value="C:cytoskeleton"/>
    <property type="evidence" value="ECO:0007669"/>
    <property type="project" value="TreeGrafter"/>
</dbReference>
<dbReference type="Proteomes" id="UP000678499">
    <property type="component" value="Unassembled WGS sequence"/>
</dbReference>
<dbReference type="PANTHER" id="PTHR45920:SF4">
    <property type="entry name" value="FORMIN HOMOLOGY 2 DOMAIN CONTAINING, ISOFORM I"/>
    <property type="match status" value="1"/>
</dbReference>
<dbReference type="Pfam" id="PF24959">
    <property type="entry name" value="FH3_FHOD1-3"/>
    <property type="match status" value="1"/>
</dbReference>
<feature type="compositionally biased region" description="Pro residues" evidence="2">
    <location>
        <begin position="826"/>
        <end position="835"/>
    </location>
</feature>
<dbReference type="InterPro" id="IPR041387">
    <property type="entry name" value="FHOD1_GBD_N"/>
</dbReference>
<dbReference type="SMART" id="SM00498">
    <property type="entry name" value="FH2"/>
    <property type="match status" value="1"/>
</dbReference>
<feature type="compositionally biased region" description="Low complexity" evidence="2">
    <location>
        <begin position="460"/>
        <end position="481"/>
    </location>
</feature>
<organism evidence="4">
    <name type="scientific">Notodromas monacha</name>
    <dbReference type="NCBI Taxonomy" id="399045"/>
    <lineage>
        <taxon>Eukaryota</taxon>
        <taxon>Metazoa</taxon>
        <taxon>Ecdysozoa</taxon>
        <taxon>Arthropoda</taxon>
        <taxon>Crustacea</taxon>
        <taxon>Oligostraca</taxon>
        <taxon>Ostracoda</taxon>
        <taxon>Podocopa</taxon>
        <taxon>Podocopida</taxon>
        <taxon>Cypridocopina</taxon>
        <taxon>Cypridoidea</taxon>
        <taxon>Cyprididae</taxon>
        <taxon>Notodromas</taxon>
    </lineage>
</organism>
<dbReference type="InterPro" id="IPR056771">
    <property type="entry name" value="FH3_FHOD1-3-like"/>
</dbReference>
<accession>A0A7R9BF37</accession>
<keyword evidence="1" id="KW-0009">Actin-binding</keyword>
<dbReference type="OrthoDB" id="9806920at2759"/>
<dbReference type="PANTHER" id="PTHR45920">
    <property type="entry name" value="FORMIN HOMOLOGY 2 DOMAIN CONTAINING, ISOFORM I"/>
    <property type="match status" value="1"/>
</dbReference>
<evidence type="ECO:0000259" key="3">
    <source>
        <dbReference type="PROSITE" id="PS51232"/>
    </source>
</evidence>
<dbReference type="GO" id="GO:0030866">
    <property type="term" value="P:cortical actin cytoskeleton organization"/>
    <property type="evidence" value="ECO:0007669"/>
    <property type="project" value="TreeGrafter"/>
</dbReference>
<keyword evidence="5" id="KW-1185">Reference proteome</keyword>
<dbReference type="InterPro" id="IPR015425">
    <property type="entry name" value="FH2_Formin"/>
</dbReference>
<feature type="compositionally biased region" description="Basic and acidic residues" evidence="2">
    <location>
        <begin position="771"/>
        <end position="787"/>
    </location>
</feature>
<dbReference type="InterPro" id="IPR042201">
    <property type="entry name" value="FH2_Formin_sf"/>
</dbReference>
<reference evidence="4" key="1">
    <citation type="submission" date="2020-11" db="EMBL/GenBank/DDBJ databases">
        <authorList>
            <person name="Tran Van P."/>
        </authorList>
    </citation>
    <scope>NUCLEOTIDE SEQUENCE</scope>
</reference>
<dbReference type="InterPro" id="IPR011989">
    <property type="entry name" value="ARM-like"/>
</dbReference>
<gene>
    <name evidence="4" type="ORF">NMOB1V02_LOCUS1923</name>
</gene>
<dbReference type="Gene3D" id="1.25.10.10">
    <property type="entry name" value="Leucine-rich Repeat Variant"/>
    <property type="match status" value="1"/>
</dbReference>
<feature type="region of interest" description="Disordered" evidence="2">
    <location>
        <begin position="1233"/>
        <end position="1254"/>
    </location>
</feature>
<evidence type="ECO:0000256" key="2">
    <source>
        <dbReference type="SAM" id="MobiDB-lite"/>
    </source>
</evidence>
<protein>
    <recommendedName>
        <fullName evidence="3">GBD/FH3 domain-containing protein</fullName>
    </recommendedName>
</protein>
<dbReference type="FunFam" id="1.25.10.10:FF:000056">
    <property type="entry name" value="FH1/FH2 domain-containing protein 3 isoform X1"/>
    <property type="match status" value="1"/>
</dbReference>
<evidence type="ECO:0000313" key="4">
    <source>
        <dbReference type="EMBL" id="CAD7274066.1"/>
    </source>
</evidence>
<name>A0A7R9BF37_9CRUS</name>
<feature type="region of interest" description="Disordered" evidence="2">
    <location>
        <begin position="1280"/>
        <end position="1316"/>
    </location>
</feature>
<dbReference type="Pfam" id="PF02181">
    <property type="entry name" value="FH2"/>
    <property type="match status" value="2"/>
</dbReference>
<dbReference type="PROSITE" id="PS51232">
    <property type="entry name" value="GBD_FH3"/>
    <property type="match status" value="1"/>
</dbReference>
<dbReference type="SUPFAM" id="SSF48371">
    <property type="entry name" value="ARM repeat"/>
    <property type="match status" value="1"/>
</dbReference>
<proteinExistence type="predicted"/>
<dbReference type="SUPFAM" id="SSF101447">
    <property type="entry name" value="Formin homology 2 domain (FH2 domain)"/>
    <property type="match status" value="1"/>
</dbReference>
<feature type="compositionally biased region" description="Basic and acidic residues" evidence="2">
    <location>
        <begin position="1293"/>
        <end position="1309"/>
    </location>
</feature>
<dbReference type="Gene3D" id="1.20.58.2220">
    <property type="entry name" value="Formin, FH2 domain"/>
    <property type="match status" value="2"/>
</dbReference>
<feature type="region of interest" description="Disordered" evidence="2">
    <location>
        <begin position="451"/>
        <end position="491"/>
    </location>
</feature>
<dbReference type="GO" id="GO:0051015">
    <property type="term" value="F:actin filament binding"/>
    <property type="evidence" value="ECO:0007669"/>
    <property type="project" value="TreeGrafter"/>
</dbReference>
<feature type="region of interest" description="Disordered" evidence="2">
    <location>
        <begin position="657"/>
        <end position="684"/>
    </location>
</feature>
<dbReference type="InterPro" id="IPR016024">
    <property type="entry name" value="ARM-type_fold"/>
</dbReference>
<dbReference type="Pfam" id="PF18382">
    <property type="entry name" value="Formin_GBD_N"/>
    <property type="match status" value="1"/>
</dbReference>
<feature type="region of interest" description="Disordered" evidence="2">
    <location>
        <begin position="1175"/>
        <end position="1221"/>
    </location>
</feature>
<feature type="region of interest" description="Disordered" evidence="2">
    <location>
        <begin position="764"/>
        <end position="839"/>
    </location>
</feature>
<evidence type="ECO:0000313" key="5">
    <source>
        <dbReference type="Proteomes" id="UP000678499"/>
    </source>
</evidence>
<dbReference type="InterPro" id="IPR014768">
    <property type="entry name" value="GBD/FH3_dom"/>
</dbReference>
<dbReference type="GO" id="GO:0005737">
    <property type="term" value="C:cytoplasm"/>
    <property type="evidence" value="ECO:0007669"/>
    <property type="project" value="TreeGrafter"/>
</dbReference>
<dbReference type="EMBL" id="OA882237">
    <property type="protein sequence ID" value="CAD7274066.1"/>
    <property type="molecule type" value="Genomic_DNA"/>
</dbReference>
<dbReference type="EMBL" id="CAJPEX010000200">
    <property type="protein sequence ID" value="CAG0914218.1"/>
    <property type="molecule type" value="Genomic_DNA"/>
</dbReference>
<sequence>MAASDHKPTSAFLEQQNHECYRNAGVQVMKHFVGSNLVTRVQFLNDLDPFSHGVASPEPLDPPVFTFNIEIPLIAQIPSLIRMLRAPHNISDATLQLYKDGDFGNYLETEATLNEQLEEFDNFGDNPRNALILRTQLSVRVHLILEKLINSNGKELSRALFSLKQIFQDDKDLVHGFVENNGLECLIKIGSEMDQNYQNYILRALGQVMIYVDGMNGIMEHNETVQWLYMLIASKFRLVVKTAIKLLLVFVEYTETNCLRLVQGIRNVDVERGVTPWFNIVGLLADGDCSDWELLTFAMKLVNNTIQEIIDRDLFCAQVKHLNTLGMDELVKSFLTLNDLNPGLMQQLTMYQTRIKRRNVYSVEDSSEVDDEEPQAVNSFVADWATNALSDTLESFLCVSASLQDKTDSSEESRKNSVDIVPLAPITKTRTSVHFPDDLIIGNDLKKSVTHIDNRSKTRSSSSSSSSSSSASSGDTSSSGSESDDSSVKDELSVVAEQKLENIEDNIVSTKFSVAGVERVATKPIYFAKEEEKACVSVDTSAADVVEGKLLVTTAPKRKSLLFESPEEQKPVLLFRGRSSRNLVPGSISKSSGNVLKLLEKQLHPLVPAGVESPPKRPPSGHKLMTCSTFSPHALARGESCSMRKSWLLGMMFSKDSSKGSTGAGEEGEERGSADELQVASNRDLTEDLSGVVSRAKESLNRCKSRPELIKSVTTCDLPTDGSQQDQPFISPLLRNKSADLQWDLLAQSLDRPLKLCDLDFTDLATDGDSDSEKNGEKERADLDGESKTNMIDRNNIKDIRSTGLEKLPPAPPPPPSSCGVVLARQPPPPPPPLSSIPKSKKTVKLFWQEIREDAQKHTSKQKSESLWDEVPPVAVDGAWLEFLFEKRAGQDVLGKQKQQMDAKLCKELVVLNAKRSNAINIALTKLPPPRTIRAGILKMDATIVSKDGIEKILQLLPTEEERQKITEAQMMQPDVPLGPAEQFLLTLASISEVEARLRLWAYSGFTKGGQVPEVKDTVHKHTLLYHVCQMMVDSFPGSSDLYSELGPLTRASKVDFDELALCLARLRADCRSSWNHLKAVAKHDTPPALKAKLSEFLADSAERIVLLDIVHRRVMRRYHDFVAWLGVSPGDLQNQSVDGRHVNHMCKVISEFALEYRTTRERVLLQMEKKRLYKQRNRTRGKMITTTAPSPEPNQEQKRFRRRRVGGPGPGTNDKDEVLHDQELRQVLRAAEASATACRTNRRRPPRSRCNAGAGEAAAAATATTSNGRASCALKQLLSETPSSNHSAGRRPPVERRTLRHGLTDAQRKSLGLIA</sequence>
<evidence type="ECO:0000256" key="1">
    <source>
        <dbReference type="ARBA" id="ARBA00023203"/>
    </source>
</evidence>
<feature type="domain" description="GBD/FH3" evidence="3">
    <location>
        <begin position="82"/>
        <end position="460"/>
    </location>
</feature>